<dbReference type="EMBL" id="RSCE01000003">
    <property type="protein sequence ID" value="RSH84287.1"/>
    <property type="molecule type" value="Genomic_DNA"/>
</dbReference>
<feature type="transmembrane region" description="Helical" evidence="2">
    <location>
        <begin position="193"/>
        <end position="211"/>
    </location>
</feature>
<gene>
    <name evidence="3" type="ORF">EHS24_005802</name>
</gene>
<organism evidence="3 4">
    <name type="scientific">Apiotrichum porosum</name>
    <dbReference type="NCBI Taxonomy" id="105984"/>
    <lineage>
        <taxon>Eukaryota</taxon>
        <taxon>Fungi</taxon>
        <taxon>Dikarya</taxon>
        <taxon>Basidiomycota</taxon>
        <taxon>Agaricomycotina</taxon>
        <taxon>Tremellomycetes</taxon>
        <taxon>Trichosporonales</taxon>
        <taxon>Trichosporonaceae</taxon>
        <taxon>Apiotrichum</taxon>
    </lineage>
</organism>
<protein>
    <recommendedName>
        <fullName evidence="5">Mitochondrial outer membrane protein OM14 C-terminal domain-containing protein</fullName>
    </recommendedName>
</protein>
<keyword evidence="2" id="KW-0472">Membrane</keyword>
<keyword evidence="2" id="KW-1133">Transmembrane helix</keyword>
<proteinExistence type="predicted"/>
<comment type="caution">
    <text evidence="3">The sequence shown here is derived from an EMBL/GenBank/DDBJ whole genome shotgun (WGS) entry which is preliminary data.</text>
</comment>
<keyword evidence="4" id="KW-1185">Reference proteome</keyword>
<feature type="transmembrane region" description="Helical" evidence="2">
    <location>
        <begin position="161"/>
        <end position="181"/>
    </location>
</feature>
<dbReference type="STRING" id="105984.A0A427XZM0"/>
<evidence type="ECO:0000313" key="3">
    <source>
        <dbReference type="EMBL" id="RSH84287.1"/>
    </source>
</evidence>
<feature type="transmembrane region" description="Helical" evidence="2">
    <location>
        <begin position="106"/>
        <end position="124"/>
    </location>
</feature>
<feature type="region of interest" description="Disordered" evidence="1">
    <location>
        <begin position="1"/>
        <end position="47"/>
    </location>
</feature>
<evidence type="ECO:0008006" key="5">
    <source>
        <dbReference type="Google" id="ProtNLM"/>
    </source>
</evidence>
<name>A0A427XZM0_9TREE</name>
<feature type="transmembrane region" description="Helical" evidence="2">
    <location>
        <begin position="75"/>
        <end position="94"/>
    </location>
</feature>
<dbReference type="GeneID" id="39590345"/>
<evidence type="ECO:0000313" key="4">
    <source>
        <dbReference type="Proteomes" id="UP000279236"/>
    </source>
</evidence>
<dbReference type="AlphaFoldDB" id="A0A427XZM0"/>
<evidence type="ECO:0000256" key="1">
    <source>
        <dbReference type="SAM" id="MobiDB-lite"/>
    </source>
</evidence>
<dbReference type="RefSeq" id="XP_028477735.1">
    <property type="nucleotide sequence ID" value="XM_028621283.1"/>
</dbReference>
<feature type="compositionally biased region" description="Basic and acidic residues" evidence="1">
    <location>
        <begin position="23"/>
        <end position="47"/>
    </location>
</feature>
<accession>A0A427XZM0</accession>
<dbReference type="OrthoDB" id="2553651at2759"/>
<evidence type="ECO:0000256" key="2">
    <source>
        <dbReference type="SAM" id="Phobius"/>
    </source>
</evidence>
<reference evidence="3 4" key="1">
    <citation type="submission" date="2018-11" db="EMBL/GenBank/DDBJ databases">
        <title>Genome sequence of Apiotrichum porosum DSM 27194.</title>
        <authorList>
            <person name="Aliyu H."/>
            <person name="Gorte O."/>
            <person name="Ochsenreither K."/>
        </authorList>
    </citation>
    <scope>NUCLEOTIDE SEQUENCE [LARGE SCALE GENOMIC DNA]</scope>
    <source>
        <strain evidence="3 4">DSM 27194</strain>
    </source>
</reference>
<keyword evidence="2" id="KW-0812">Transmembrane</keyword>
<dbReference type="Proteomes" id="UP000279236">
    <property type="component" value="Unassembled WGS sequence"/>
</dbReference>
<sequence>MSYADVAKENAPAGGDQPQNWENEVKKDVNEGLDRAEKAGKEFGKKARHELDEAETAIAAAWQKTKEVILRPSTLGGLVGVVNVGLLGGLGYVAYQERNRPWDQKVVASTIGGLFALFATEGYVTDSYLHTPEGKAEAERAKKEGSKAYLHAKEVILRPNVAGGLAGIFNLAVIGGVSFVAYRHWNEVWDRKIVAGVTAGLLALTGIEGALGKEYVDKELPKQK</sequence>